<keyword evidence="3" id="KW-0408">Iron</keyword>
<name>A0ABT4B9U7_9ACTN</name>
<dbReference type="InterPro" id="IPR016053">
    <property type="entry name" value="Haem_Oase-like"/>
</dbReference>
<dbReference type="InterPro" id="IPR002051">
    <property type="entry name" value="Haem_Oase"/>
</dbReference>
<dbReference type="EMBL" id="JAPNTZ010000014">
    <property type="protein sequence ID" value="MCY1143267.1"/>
    <property type="molecule type" value="Genomic_DNA"/>
</dbReference>
<dbReference type="Proteomes" id="UP001151002">
    <property type="component" value="Unassembled WGS sequence"/>
</dbReference>
<reference evidence="4" key="1">
    <citation type="submission" date="2022-11" db="EMBL/GenBank/DDBJ databases">
        <authorList>
            <person name="Somphong A."/>
            <person name="Phongsopitanun W."/>
        </authorList>
    </citation>
    <scope>NUCLEOTIDE SEQUENCE</scope>
    <source>
        <strain evidence="4">Pm04-4</strain>
    </source>
</reference>
<dbReference type="Gene3D" id="1.20.910.10">
    <property type="entry name" value="Heme oxygenase-like"/>
    <property type="match status" value="1"/>
</dbReference>
<dbReference type="RefSeq" id="WP_267567792.1">
    <property type="nucleotide sequence ID" value="NZ_JAPNTZ010000014.1"/>
</dbReference>
<keyword evidence="2" id="KW-0479">Metal-binding</keyword>
<dbReference type="SUPFAM" id="SSF48613">
    <property type="entry name" value="Heme oxygenase-like"/>
    <property type="match status" value="1"/>
</dbReference>
<sequence length="214" mass="23296">MSDFAVRIRRATMVEHRQAETRSFIARLMSGDVPFDGYAVLTAQYLHIYRELEAASASMRSDVVAAGFADPVLARVPSLEADVAHLGSAAVEPLDATKRYVERLREHCHTSAAHFIAHHYVRYLGDLSGGQMVGQSVARTYGLSAEGVSFYTFDGIPDAKAYKTAYRERLDLLPSVLAPAALDALLAESQLAFRLNAALFVEMGDLHPAEPAAA</sequence>
<protein>
    <submittedName>
        <fullName evidence="4">Biliverdin-producing heme oxygenase</fullName>
    </submittedName>
</protein>
<organism evidence="4 5">
    <name type="scientific">Paractinoplanes pyxinae</name>
    <dbReference type="NCBI Taxonomy" id="2997416"/>
    <lineage>
        <taxon>Bacteria</taxon>
        <taxon>Bacillati</taxon>
        <taxon>Actinomycetota</taxon>
        <taxon>Actinomycetes</taxon>
        <taxon>Micromonosporales</taxon>
        <taxon>Micromonosporaceae</taxon>
        <taxon>Paractinoplanes</taxon>
    </lineage>
</organism>
<keyword evidence="5" id="KW-1185">Reference proteome</keyword>
<evidence type="ECO:0000256" key="3">
    <source>
        <dbReference type="ARBA" id="ARBA00023004"/>
    </source>
</evidence>
<gene>
    <name evidence="4" type="ORF">OWR29_35175</name>
</gene>
<evidence type="ECO:0000256" key="1">
    <source>
        <dbReference type="ARBA" id="ARBA00022617"/>
    </source>
</evidence>
<keyword evidence="1" id="KW-0349">Heme</keyword>
<dbReference type="Pfam" id="PF01126">
    <property type="entry name" value="Heme_oxygenase"/>
    <property type="match status" value="1"/>
</dbReference>
<accession>A0ABT4B9U7</accession>
<evidence type="ECO:0000256" key="2">
    <source>
        <dbReference type="ARBA" id="ARBA00022723"/>
    </source>
</evidence>
<dbReference type="PANTHER" id="PTHR10720">
    <property type="entry name" value="HEME OXYGENASE"/>
    <property type="match status" value="1"/>
</dbReference>
<evidence type="ECO:0000313" key="4">
    <source>
        <dbReference type="EMBL" id="MCY1143267.1"/>
    </source>
</evidence>
<proteinExistence type="predicted"/>
<comment type="caution">
    <text evidence="4">The sequence shown here is derived from an EMBL/GenBank/DDBJ whole genome shotgun (WGS) entry which is preliminary data.</text>
</comment>
<evidence type="ECO:0000313" key="5">
    <source>
        <dbReference type="Proteomes" id="UP001151002"/>
    </source>
</evidence>
<dbReference type="CDD" id="cd19165">
    <property type="entry name" value="HemeO"/>
    <property type="match status" value="1"/>
</dbReference>
<dbReference type="PIRSF" id="PIRSF000343">
    <property type="entry name" value="Haem_Oase"/>
    <property type="match status" value="1"/>
</dbReference>
<dbReference type="PRINTS" id="PR00088">
    <property type="entry name" value="HAEMOXYGNASE"/>
</dbReference>
<dbReference type="InterPro" id="IPR016084">
    <property type="entry name" value="Haem_Oase-like_multi-hlx"/>
</dbReference>
<dbReference type="PANTHER" id="PTHR10720:SF0">
    <property type="entry name" value="HEME OXYGENASE"/>
    <property type="match status" value="1"/>
</dbReference>